<dbReference type="SUPFAM" id="SSF51445">
    <property type="entry name" value="(Trans)glycosidases"/>
    <property type="match status" value="1"/>
</dbReference>
<evidence type="ECO:0000259" key="2">
    <source>
        <dbReference type="Pfam" id="PF16862"/>
    </source>
</evidence>
<dbReference type="AlphaFoldDB" id="A0AAN6UA71"/>
<evidence type="ECO:0000313" key="4">
    <source>
        <dbReference type="Proteomes" id="UP001302602"/>
    </source>
</evidence>
<name>A0AAN6UA71_9PEZI</name>
<feature type="signal peptide" evidence="1">
    <location>
        <begin position="1"/>
        <end position="18"/>
    </location>
</feature>
<dbReference type="RefSeq" id="XP_062652984.1">
    <property type="nucleotide sequence ID" value="XM_062790374.1"/>
</dbReference>
<dbReference type="PANTHER" id="PTHR36183">
    <property type="entry name" value="BETA-GLUCURONIDASE"/>
    <property type="match status" value="1"/>
</dbReference>
<reference evidence="3" key="2">
    <citation type="submission" date="2023-05" db="EMBL/GenBank/DDBJ databases">
        <authorList>
            <consortium name="Lawrence Berkeley National Laboratory"/>
            <person name="Steindorff A."/>
            <person name="Hensen N."/>
            <person name="Bonometti L."/>
            <person name="Westerberg I."/>
            <person name="Brannstrom I.O."/>
            <person name="Guillou S."/>
            <person name="Cros-Aarteil S."/>
            <person name="Calhoun S."/>
            <person name="Haridas S."/>
            <person name="Kuo A."/>
            <person name="Mondo S."/>
            <person name="Pangilinan J."/>
            <person name="Riley R."/>
            <person name="Labutti K."/>
            <person name="Andreopoulos B."/>
            <person name="Lipzen A."/>
            <person name="Chen C."/>
            <person name="Yanf M."/>
            <person name="Daum C."/>
            <person name="Ng V."/>
            <person name="Clum A."/>
            <person name="Ohm R."/>
            <person name="Martin F."/>
            <person name="Silar P."/>
            <person name="Natvig D."/>
            <person name="Lalanne C."/>
            <person name="Gautier V."/>
            <person name="Ament-Velasquez S.L."/>
            <person name="Kruys A."/>
            <person name="Hutchinson M.I."/>
            <person name="Powell A.J."/>
            <person name="Barry K."/>
            <person name="Miller A.N."/>
            <person name="Grigoriev I.V."/>
            <person name="Debuchy R."/>
            <person name="Gladieux P."/>
            <person name="Thoren M.H."/>
            <person name="Johannesson H."/>
        </authorList>
    </citation>
    <scope>NUCLEOTIDE SEQUENCE</scope>
    <source>
        <strain evidence="3">CBS 731.68</strain>
    </source>
</reference>
<dbReference type="Gene3D" id="3.20.20.80">
    <property type="entry name" value="Glycosidases"/>
    <property type="match status" value="1"/>
</dbReference>
<keyword evidence="4" id="KW-1185">Reference proteome</keyword>
<dbReference type="GO" id="GO:0016787">
    <property type="term" value="F:hydrolase activity"/>
    <property type="evidence" value="ECO:0007669"/>
    <property type="project" value="UniProtKB-KW"/>
</dbReference>
<dbReference type="InterPro" id="IPR052974">
    <property type="entry name" value="GH79_Enzymes"/>
</dbReference>
<dbReference type="PANTHER" id="PTHR36183:SF2">
    <property type="entry name" value="BETA-GLUCURONIDASE C-TERMINAL DOMAIN-CONTAINING PROTEIN"/>
    <property type="match status" value="1"/>
</dbReference>
<dbReference type="EMBL" id="MU853223">
    <property type="protein sequence ID" value="KAK4129213.1"/>
    <property type="molecule type" value="Genomic_DNA"/>
</dbReference>
<dbReference type="Pfam" id="PF16862">
    <property type="entry name" value="Glyco_hydro_79C"/>
    <property type="match status" value="1"/>
</dbReference>
<keyword evidence="1" id="KW-0732">Signal</keyword>
<dbReference type="GeneID" id="87827144"/>
<sequence length="549" mass="59133">MKQLAILYALAGPALVRSEYTVADSVDSNEVFDGYVSYSIEFSSFPDFAGNVSHPNTYSETLLDNLGRIQGTKPYIRVGGNTQDYALYDASLPYALNGTVDPSRSADYPTTITIGPSYFESYNTWKNIKFTHGFNLGLGANRSSGWQTLLDTVPLACKALGGGKLHLWTYGNEPDLYSTSAQGPVRPPDWSESTYVSQWLNGTRQIKALLEEHCPDLLGEDSYGYMAPSFAGVGNRLKAPAAWAAGLNEDRNIKLFSTHNYISGATSPGVTLQGTLMNHAVTKRSVDAHITEYNTILSQSSGPVPPLIFGETNSLYNQGRPGLSNTFGAALWGVDFNLYSASVGFKRVHMHMGTNYRYGAWQPTSTELATIGTKAPYYGSIAVAAALGSRPATVMEIPLDSQTSGADLQPEAAYAIYISGTRLSRLLILNMRSYNTTHQGAGLEPLPSPPPRGQVEYTFRLPSQSSSSCTKPLAAGDRVPVRRLMANGSDAITGITWDGWSYNYELDGGRPVRLSNVTTVGEEVVVEDGGVVRVGVPDASAALLEVGCS</sequence>
<evidence type="ECO:0000313" key="3">
    <source>
        <dbReference type="EMBL" id="KAK4129213.1"/>
    </source>
</evidence>
<evidence type="ECO:0000256" key="1">
    <source>
        <dbReference type="SAM" id="SignalP"/>
    </source>
</evidence>
<feature type="domain" description="Beta-glucuronidase C-terminal" evidence="2">
    <location>
        <begin position="413"/>
        <end position="543"/>
    </location>
</feature>
<protein>
    <submittedName>
        <fullName evidence="3">Glycoside hydrolase family 79 protein</fullName>
    </submittedName>
</protein>
<reference evidence="3" key="1">
    <citation type="journal article" date="2023" name="Mol. Phylogenet. Evol.">
        <title>Genome-scale phylogeny and comparative genomics of the fungal order Sordariales.</title>
        <authorList>
            <person name="Hensen N."/>
            <person name="Bonometti L."/>
            <person name="Westerberg I."/>
            <person name="Brannstrom I.O."/>
            <person name="Guillou S."/>
            <person name="Cros-Aarteil S."/>
            <person name="Calhoun S."/>
            <person name="Haridas S."/>
            <person name="Kuo A."/>
            <person name="Mondo S."/>
            <person name="Pangilinan J."/>
            <person name="Riley R."/>
            <person name="LaButti K."/>
            <person name="Andreopoulos B."/>
            <person name="Lipzen A."/>
            <person name="Chen C."/>
            <person name="Yan M."/>
            <person name="Daum C."/>
            <person name="Ng V."/>
            <person name="Clum A."/>
            <person name="Steindorff A."/>
            <person name="Ohm R.A."/>
            <person name="Martin F."/>
            <person name="Silar P."/>
            <person name="Natvig D.O."/>
            <person name="Lalanne C."/>
            <person name="Gautier V."/>
            <person name="Ament-Velasquez S.L."/>
            <person name="Kruys A."/>
            <person name="Hutchinson M.I."/>
            <person name="Powell A.J."/>
            <person name="Barry K."/>
            <person name="Miller A.N."/>
            <person name="Grigoriev I.V."/>
            <person name="Debuchy R."/>
            <person name="Gladieux P."/>
            <person name="Hiltunen Thoren M."/>
            <person name="Johannesson H."/>
        </authorList>
    </citation>
    <scope>NUCLEOTIDE SEQUENCE</scope>
    <source>
        <strain evidence="3">CBS 731.68</strain>
    </source>
</reference>
<organism evidence="3 4">
    <name type="scientific">Parathielavia appendiculata</name>
    <dbReference type="NCBI Taxonomy" id="2587402"/>
    <lineage>
        <taxon>Eukaryota</taxon>
        <taxon>Fungi</taxon>
        <taxon>Dikarya</taxon>
        <taxon>Ascomycota</taxon>
        <taxon>Pezizomycotina</taxon>
        <taxon>Sordariomycetes</taxon>
        <taxon>Sordariomycetidae</taxon>
        <taxon>Sordariales</taxon>
        <taxon>Chaetomiaceae</taxon>
        <taxon>Parathielavia</taxon>
    </lineage>
</organism>
<feature type="chain" id="PRO_5042838870" evidence="1">
    <location>
        <begin position="19"/>
        <end position="549"/>
    </location>
</feature>
<dbReference type="InterPro" id="IPR031728">
    <property type="entry name" value="GlcAase_C"/>
</dbReference>
<dbReference type="InterPro" id="IPR017853">
    <property type="entry name" value="GH"/>
</dbReference>
<comment type="caution">
    <text evidence="3">The sequence shown here is derived from an EMBL/GenBank/DDBJ whole genome shotgun (WGS) entry which is preliminary data.</text>
</comment>
<dbReference type="Proteomes" id="UP001302602">
    <property type="component" value="Unassembled WGS sequence"/>
</dbReference>
<keyword evidence="3" id="KW-0378">Hydrolase</keyword>
<proteinExistence type="predicted"/>
<gene>
    <name evidence="3" type="ORF">N657DRAFT_61181</name>
</gene>
<accession>A0AAN6UA71</accession>